<evidence type="ECO:0000313" key="2">
    <source>
        <dbReference type="EMBL" id="SNV49179.1"/>
    </source>
</evidence>
<dbReference type="GO" id="GO:0003677">
    <property type="term" value="F:DNA binding"/>
    <property type="evidence" value="ECO:0007669"/>
    <property type="project" value="InterPro"/>
</dbReference>
<sequence>MNPSEIISKLKELQARGEHMVSISELLDFIQRRNEELLYGVDLFNERFSLDPQLVTLLNDHGINTVGDLCSKSITDLLRIKSFGKRRGYQIYDFLRQFNLKLAP</sequence>
<dbReference type="InterPro" id="IPR011260">
    <property type="entry name" value="RNAP_asu_C"/>
</dbReference>
<dbReference type="Proteomes" id="UP000215355">
    <property type="component" value="Chromosome 1"/>
</dbReference>
<dbReference type="RefSeq" id="WP_093095738.1">
    <property type="nucleotide sequence ID" value="NZ_FNGK01000001.1"/>
</dbReference>
<reference evidence="2 3" key="1">
    <citation type="submission" date="2017-06" db="EMBL/GenBank/DDBJ databases">
        <authorList>
            <consortium name="Pathogen Informatics"/>
        </authorList>
    </citation>
    <scope>NUCLEOTIDE SEQUENCE [LARGE SCALE GENOMIC DNA]</scope>
    <source>
        <strain evidence="2 3">NCTC12149</strain>
    </source>
</reference>
<gene>
    <name evidence="2" type="ORF">SAMEA4412673_01711</name>
</gene>
<accession>A0AAJ5BZZ5</accession>
<proteinExistence type="predicted"/>
<dbReference type="GO" id="GO:0003899">
    <property type="term" value="F:DNA-directed RNA polymerase activity"/>
    <property type="evidence" value="ECO:0007669"/>
    <property type="project" value="InterPro"/>
</dbReference>
<dbReference type="KEGG" id="smiz:4412673_01711"/>
<keyword evidence="2" id="KW-0804">Transcription</keyword>
<keyword evidence="2" id="KW-0240">DNA-directed RNA polymerase</keyword>
<dbReference type="AlphaFoldDB" id="A0AAJ5BZZ5"/>
<organism evidence="2 3">
    <name type="scientific">Sphingobacterium mizutaii</name>
    <dbReference type="NCBI Taxonomy" id="1010"/>
    <lineage>
        <taxon>Bacteria</taxon>
        <taxon>Pseudomonadati</taxon>
        <taxon>Bacteroidota</taxon>
        <taxon>Sphingobacteriia</taxon>
        <taxon>Sphingobacteriales</taxon>
        <taxon>Sphingobacteriaceae</taxon>
        <taxon>Sphingobacterium</taxon>
    </lineage>
</organism>
<evidence type="ECO:0000259" key="1">
    <source>
        <dbReference type="Pfam" id="PF03118"/>
    </source>
</evidence>
<evidence type="ECO:0000313" key="3">
    <source>
        <dbReference type="Proteomes" id="UP000215355"/>
    </source>
</evidence>
<dbReference type="GO" id="GO:0006351">
    <property type="term" value="P:DNA-templated transcription"/>
    <property type="evidence" value="ECO:0007669"/>
    <property type="project" value="InterPro"/>
</dbReference>
<feature type="domain" description="RNA polymerase alpha subunit C-terminal" evidence="1">
    <location>
        <begin position="58"/>
        <end position="93"/>
    </location>
</feature>
<dbReference type="Pfam" id="PF03118">
    <property type="entry name" value="RNA_pol_A_CTD"/>
    <property type="match status" value="1"/>
</dbReference>
<name>A0AAJ5BZZ5_9SPHI</name>
<dbReference type="EMBL" id="LT906468">
    <property type="protein sequence ID" value="SNV49179.1"/>
    <property type="molecule type" value="Genomic_DNA"/>
</dbReference>
<protein>
    <submittedName>
        <fullName evidence="2">DNA-directed RNA polymerase, alpha subunit</fullName>
    </submittedName>
</protein>
<dbReference type="SUPFAM" id="SSF47789">
    <property type="entry name" value="C-terminal domain of RNA polymerase alpha subunit"/>
    <property type="match status" value="1"/>
</dbReference>
<dbReference type="Gene3D" id="1.10.150.20">
    <property type="entry name" value="5' to 3' exonuclease, C-terminal subdomain"/>
    <property type="match status" value="1"/>
</dbReference>
<dbReference type="GO" id="GO:0000428">
    <property type="term" value="C:DNA-directed RNA polymerase complex"/>
    <property type="evidence" value="ECO:0007669"/>
    <property type="project" value="UniProtKB-KW"/>
</dbReference>